<dbReference type="RefSeq" id="WP_015584573.1">
    <property type="nucleotide sequence ID" value="NZ_ABDFAB020000001.1"/>
</dbReference>
<dbReference type="AlphaFoldDB" id="A0A9Q9MR34"/>
<dbReference type="InterPro" id="IPR035919">
    <property type="entry name" value="EAL_sf"/>
</dbReference>
<feature type="domain" description="EAL" evidence="1">
    <location>
        <begin position="1"/>
        <end position="47"/>
    </location>
</feature>
<evidence type="ECO:0000259" key="1">
    <source>
        <dbReference type="PROSITE" id="PS50883"/>
    </source>
</evidence>
<protein>
    <submittedName>
        <fullName evidence="2">EAL domain-containing protein</fullName>
    </submittedName>
</protein>
<evidence type="ECO:0000313" key="2">
    <source>
        <dbReference type="EMBL" id="UXE36233.1"/>
    </source>
</evidence>
<dbReference type="SUPFAM" id="SSF141868">
    <property type="entry name" value="EAL domain-like"/>
    <property type="match status" value="1"/>
</dbReference>
<accession>A0A9Q9MR34</accession>
<gene>
    <name evidence="2" type="ORF">N2J37_16910</name>
</gene>
<dbReference type="Proteomes" id="UP001064206">
    <property type="component" value="Chromosome"/>
</dbReference>
<dbReference type="PROSITE" id="PS50883">
    <property type="entry name" value="EAL"/>
    <property type="match status" value="1"/>
</dbReference>
<proteinExistence type="predicted"/>
<evidence type="ECO:0000313" key="3">
    <source>
        <dbReference type="Proteomes" id="UP001064206"/>
    </source>
</evidence>
<organism evidence="2 3">
    <name type="scientific">Raoultella ornithinolytica</name>
    <name type="common">Klebsiella ornithinolytica</name>
    <dbReference type="NCBI Taxonomy" id="54291"/>
    <lineage>
        <taxon>Bacteria</taxon>
        <taxon>Pseudomonadati</taxon>
        <taxon>Pseudomonadota</taxon>
        <taxon>Gammaproteobacteria</taxon>
        <taxon>Enterobacterales</taxon>
        <taxon>Enterobacteriaceae</taxon>
        <taxon>Klebsiella/Raoultella group</taxon>
        <taxon>Raoultella</taxon>
    </lineage>
</organism>
<name>A0A9Q9MR34_RAOOR</name>
<dbReference type="Gene3D" id="3.20.20.450">
    <property type="entry name" value="EAL domain"/>
    <property type="match status" value="1"/>
</dbReference>
<sequence length="63" mass="7073">MPLIAEGIEDEAVKLQLQQLGCQKAQGDYFHRPAEFASFRCETGVFYYQNDEGNDGAKEEKSA</sequence>
<reference evidence="2" key="1">
    <citation type="submission" date="2022-09" db="EMBL/GenBank/DDBJ databases">
        <title>Multidrug resistance Raoultella ornithinolytica Strain MQB_Silv_108.</title>
        <authorList>
            <person name="Quintela-Baluja M."/>
        </authorList>
    </citation>
    <scope>NUCLEOTIDE SEQUENCE</scope>
    <source>
        <strain evidence="2">MQB_Silv_108</strain>
    </source>
</reference>
<dbReference type="InterPro" id="IPR001633">
    <property type="entry name" value="EAL_dom"/>
</dbReference>
<dbReference type="EMBL" id="CP104450">
    <property type="protein sequence ID" value="UXE36233.1"/>
    <property type="molecule type" value="Genomic_DNA"/>
</dbReference>